<organism evidence="12 13">
    <name type="scientific">Hanseniaspora valbyensis NRRL Y-1626</name>
    <dbReference type="NCBI Taxonomy" id="766949"/>
    <lineage>
        <taxon>Eukaryota</taxon>
        <taxon>Fungi</taxon>
        <taxon>Dikarya</taxon>
        <taxon>Ascomycota</taxon>
        <taxon>Saccharomycotina</taxon>
        <taxon>Saccharomycetes</taxon>
        <taxon>Saccharomycodales</taxon>
        <taxon>Saccharomycodaceae</taxon>
        <taxon>Hanseniaspora</taxon>
    </lineage>
</organism>
<evidence type="ECO:0000256" key="6">
    <source>
        <dbReference type="ARBA" id="ARBA00023128"/>
    </source>
</evidence>
<evidence type="ECO:0000313" key="12">
    <source>
        <dbReference type="EMBL" id="OBA28412.1"/>
    </source>
</evidence>
<dbReference type="Proteomes" id="UP000092321">
    <property type="component" value="Unassembled WGS sequence"/>
</dbReference>
<evidence type="ECO:0000256" key="2">
    <source>
        <dbReference type="ARBA" id="ARBA00010996"/>
    </source>
</evidence>
<keyword evidence="10" id="KW-1133">Transmembrane helix</keyword>
<comment type="subcellular location">
    <subcellularLocation>
        <location evidence="1">Mitochondrion inner membrane</location>
    </subcellularLocation>
</comment>
<dbReference type="GO" id="GO:0005507">
    <property type="term" value="F:copper ion binding"/>
    <property type="evidence" value="ECO:0007669"/>
    <property type="project" value="InterPro"/>
</dbReference>
<dbReference type="InterPro" id="IPR017276">
    <property type="entry name" value="Synth_of_cyt-c-oxidase_Sco1/2"/>
</dbReference>
<dbReference type="PIRSF" id="PIRSF037736">
    <property type="entry name" value="SCO1"/>
    <property type="match status" value="1"/>
</dbReference>
<keyword evidence="6" id="KW-0496">Mitochondrion</keyword>
<reference evidence="13" key="1">
    <citation type="journal article" date="2016" name="Proc. Natl. Acad. Sci. U.S.A.">
        <title>Comparative genomics of biotechnologically important yeasts.</title>
        <authorList>
            <person name="Riley R."/>
            <person name="Haridas S."/>
            <person name="Wolfe K.H."/>
            <person name="Lopes M.R."/>
            <person name="Hittinger C.T."/>
            <person name="Goeker M."/>
            <person name="Salamov A.A."/>
            <person name="Wisecaver J.H."/>
            <person name="Long T.M."/>
            <person name="Calvey C.H."/>
            <person name="Aerts A.L."/>
            <person name="Barry K.W."/>
            <person name="Choi C."/>
            <person name="Clum A."/>
            <person name="Coughlan A.Y."/>
            <person name="Deshpande S."/>
            <person name="Douglass A.P."/>
            <person name="Hanson S.J."/>
            <person name="Klenk H.-P."/>
            <person name="LaButti K.M."/>
            <person name="Lapidus A."/>
            <person name="Lindquist E.A."/>
            <person name="Lipzen A.M."/>
            <person name="Meier-Kolthoff J.P."/>
            <person name="Ohm R.A."/>
            <person name="Otillar R.P."/>
            <person name="Pangilinan J.L."/>
            <person name="Peng Y."/>
            <person name="Rokas A."/>
            <person name="Rosa C.A."/>
            <person name="Scheuner C."/>
            <person name="Sibirny A.A."/>
            <person name="Slot J.C."/>
            <person name="Stielow J.B."/>
            <person name="Sun H."/>
            <person name="Kurtzman C.P."/>
            <person name="Blackwell M."/>
            <person name="Grigoriev I.V."/>
            <person name="Jeffries T.W."/>
        </authorList>
    </citation>
    <scope>NUCLEOTIDE SEQUENCE [LARGE SCALE GENOMIC DNA]</scope>
    <source>
        <strain evidence="13">NRRL Y-1626</strain>
    </source>
</reference>
<gene>
    <name evidence="12" type="ORF">HANVADRAFT_18881</name>
</gene>
<dbReference type="PROSITE" id="PS51352">
    <property type="entry name" value="THIOREDOXIN_2"/>
    <property type="match status" value="1"/>
</dbReference>
<keyword evidence="5 8" id="KW-0186">Copper</keyword>
<feature type="non-terminal residue" evidence="12">
    <location>
        <position position="1"/>
    </location>
</feature>
<dbReference type="InterPro" id="IPR036249">
    <property type="entry name" value="Thioredoxin-like_sf"/>
</dbReference>
<evidence type="ECO:0000256" key="8">
    <source>
        <dbReference type="PIRSR" id="PIRSR037736-1"/>
    </source>
</evidence>
<sequence length="249" mass="28517">KKKQYSRLPLGMEVENKTNNEDNIEIAKKQAKRGPDFEFATWKGLVLLAVVGVSLFGFFRYEKKRLETVKEADSNRGKTSKGYGKPLIGGAFELIDTNKEKFTQDNLKGHWSLVYFGFTHCPDICPEELDQLGEWLDILKAKNYPDIQSIFITCDPNRDTPEVIKNYLEEFHEGIIGLTGTHEQVKHACKQYRVYFSTPKDVPKGEDYLVDHSIFFYLMDPQGEFVQALGRQYDGEAGAAKIMDHIDAY</sequence>
<feature type="disulfide bond" description="Redox-active" evidence="9">
    <location>
        <begin position="121"/>
        <end position="125"/>
    </location>
</feature>
<keyword evidence="10" id="KW-0812">Transmembrane</keyword>
<dbReference type="GO" id="GO:0006878">
    <property type="term" value="P:intracellular copper ion homeostasis"/>
    <property type="evidence" value="ECO:0007669"/>
    <property type="project" value="InterPro"/>
</dbReference>
<feature type="binding site" evidence="8">
    <location>
        <position position="125"/>
    </location>
    <ligand>
        <name>Cu cation</name>
        <dbReference type="ChEBI" id="CHEBI:23378"/>
    </ligand>
</feature>
<keyword evidence="9" id="KW-1015">Disulfide bond</keyword>
<protein>
    <submittedName>
        <fullName evidence="12">SCO1 protein</fullName>
    </submittedName>
</protein>
<dbReference type="GO" id="GO:0045454">
    <property type="term" value="P:cell redox homeostasis"/>
    <property type="evidence" value="ECO:0007669"/>
    <property type="project" value="UniProtKB-ARBA"/>
</dbReference>
<dbReference type="SUPFAM" id="SSF52833">
    <property type="entry name" value="Thioredoxin-like"/>
    <property type="match status" value="1"/>
</dbReference>
<evidence type="ECO:0000256" key="3">
    <source>
        <dbReference type="ARBA" id="ARBA00022723"/>
    </source>
</evidence>
<dbReference type="InterPro" id="IPR013766">
    <property type="entry name" value="Thioredoxin_domain"/>
</dbReference>
<comment type="similarity">
    <text evidence="2">Belongs to the SCO1/2 family.</text>
</comment>
<feature type="binding site" evidence="8">
    <location>
        <position position="212"/>
    </location>
    <ligand>
        <name>Cu cation</name>
        <dbReference type="ChEBI" id="CHEBI:23378"/>
    </ligand>
</feature>
<accession>A0A1B7TI39</accession>
<dbReference type="CDD" id="cd02968">
    <property type="entry name" value="SCO"/>
    <property type="match status" value="1"/>
</dbReference>
<feature type="transmembrane region" description="Helical" evidence="10">
    <location>
        <begin position="39"/>
        <end position="59"/>
    </location>
</feature>
<evidence type="ECO:0000256" key="7">
    <source>
        <dbReference type="ARBA" id="ARBA00023136"/>
    </source>
</evidence>
<dbReference type="FunFam" id="3.40.30.10:FF:000013">
    <property type="entry name" value="Blast:Protein SCO1 homolog, mitochondrial"/>
    <property type="match status" value="1"/>
</dbReference>
<feature type="domain" description="Thioredoxin" evidence="11">
    <location>
        <begin position="28"/>
        <end position="249"/>
    </location>
</feature>
<dbReference type="PANTHER" id="PTHR12151:SF5">
    <property type="entry name" value="AT19154P"/>
    <property type="match status" value="1"/>
</dbReference>
<comment type="caution">
    <text evidence="12">The sequence shown here is derived from an EMBL/GenBank/DDBJ whole genome shotgun (WGS) entry which is preliminary data.</text>
</comment>
<dbReference type="OrthoDB" id="270009at2759"/>
<evidence type="ECO:0000256" key="10">
    <source>
        <dbReference type="SAM" id="Phobius"/>
    </source>
</evidence>
<feature type="non-terminal residue" evidence="12">
    <location>
        <position position="249"/>
    </location>
</feature>
<keyword evidence="7 10" id="KW-0472">Membrane</keyword>
<dbReference type="Gene3D" id="3.40.30.10">
    <property type="entry name" value="Glutaredoxin"/>
    <property type="match status" value="1"/>
</dbReference>
<feature type="binding site" evidence="8">
    <location>
        <position position="121"/>
    </location>
    <ligand>
        <name>Cu cation</name>
        <dbReference type="ChEBI" id="CHEBI:23378"/>
    </ligand>
</feature>
<dbReference type="PANTHER" id="PTHR12151">
    <property type="entry name" value="ELECTRON TRANSPORT PROTIN SCO1/SENC FAMILY MEMBER"/>
    <property type="match status" value="1"/>
</dbReference>
<dbReference type="InterPro" id="IPR003782">
    <property type="entry name" value="SCO1/SenC"/>
</dbReference>
<keyword evidence="3 8" id="KW-0479">Metal-binding</keyword>
<evidence type="ECO:0000256" key="5">
    <source>
        <dbReference type="ARBA" id="ARBA00023008"/>
    </source>
</evidence>
<dbReference type="EMBL" id="LXPE01000004">
    <property type="protein sequence ID" value="OBA28412.1"/>
    <property type="molecule type" value="Genomic_DNA"/>
</dbReference>
<evidence type="ECO:0000259" key="11">
    <source>
        <dbReference type="PROSITE" id="PS51352"/>
    </source>
</evidence>
<dbReference type="GO" id="GO:0005743">
    <property type="term" value="C:mitochondrial inner membrane"/>
    <property type="evidence" value="ECO:0007669"/>
    <property type="project" value="UniProtKB-SubCell"/>
</dbReference>
<evidence type="ECO:0000256" key="9">
    <source>
        <dbReference type="PIRSR" id="PIRSR603782-2"/>
    </source>
</evidence>
<evidence type="ECO:0000256" key="1">
    <source>
        <dbReference type="ARBA" id="ARBA00004273"/>
    </source>
</evidence>
<proteinExistence type="inferred from homology"/>
<evidence type="ECO:0000313" key="13">
    <source>
        <dbReference type="Proteomes" id="UP000092321"/>
    </source>
</evidence>
<dbReference type="AlphaFoldDB" id="A0A1B7TI39"/>
<dbReference type="GO" id="GO:0033617">
    <property type="term" value="P:mitochondrial respiratory chain complex IV assembly"/>
    <property type="evidence" value="ECO:0007669"/>
    <property type="project" value="TreeGrafter"/>
</dbReference>
<dbReference type="GO" id="GO:0016531">
    <property type="term" value="F:copper chaperone activity"/>
    <property type="evidence" value="ECO:0007669"/>
    <property type="project" value="InterPro"/>
</dbReference>
<keyword evidence="13" id="KW-1185">Reference proteome</keyword>
<evidence type="ECO:0000256" key="4">
    <source>
        <dbReference type="ARBA" id="ARBA00022792"/>
    </source>
</evidence>
<dbReference type="Pfam" id="PF02630">
    <property type="entry name" value="SCO1-SenC"/>
    <property type="match status" value="1"/>
</dbReference>
<keyword evidence="4" id="KW-0999">Mitochondrion inner membrane</keyword>
<name>A0A1B7TI39_9ASCO</name>